<dbReference type="PRINTS" id="PR00992">
    <property type="entry name" value="ALARACEMASE"/>
</dbReference>
<dbReference type="Pfam" id="PF00842">
    <property type="entry name" value="Ala_racemase_C"/>
    <property type="match status" value="1"/>
</dbReference>
<evidence type="ECO:0000259" key="7">
    <source>
        <dbReference type="SMART" id="SM01005"/>
    </source>
</evidence>
<organism evidence="8 9">
    <name type="scientific">Candidatus Yanofskybacteria bacterium CG10_big_fil_rev_8_21_14_0_10_36_16</name>
    <dbReference type="NCBI Taxonomy" id="1975096"/>
    <lineage>
        <taxon>Bacteria</taxon>
        <taxon>Candidatus Yanofskyibacteriota</taxon>
    </lineage>
</organism>
<feature type="active site" description="Proton acceptor; specific for D-alanine" evidence="4">
    <location>
        <position position="34"/>
    </location>
</feature>
<keyword evidence="3 4" id="KW-0413">Isomerase</keyword>
<dbReference type="InterPro" id="IPR001608">
    <property type="entry name" value="Ala_racemase_N"/>
</dbReference>
<dbReference type="Pfam" id="PF01168">
    <property type="entry name" value="Ala_racemase_N"/>
    <property type="match status" value="1"/>
</dbReference>
<dbReference type="GO" id="GO:0030632">
    <property type="term" value="P:D-alanine biosynthetic process"/>
    <property type="evidence" value="ECO:0007669"/>
    <property type="project" value="UniProtKB-UniRule"/>
</dbReference>
<evidence type="ECO:0000256" key="6">
    <source>
        <dbReference type="PIRSR" id="PIRSR600821-52"/>
    </source>
</evidence>
<evidence type="ECO:0000256" key="4">
    <source>
        <dbReference type="HAMAP-Rule" id="MF_01201"/>
    </source>
</evidence>
<evidence type="ECO:0000256" key="2">
    <source>
        <dbReference type="ARBA" id="ARBA00022898"/>
    </source>
</evidence>
<dbReference type="GO" id="GO:0008784">
    <property type="term" value="F:alanine racemase activity"/>
    <property type="evidence" value="ECO:0007669"/>
    <property type="project" value="UniProtKB-UniRule"/>
</dbReference>
<dbReference type="Gene3D" id="3.20.20.10">
    <property type="entry name" value="Alanine racemase"/>
    <property type="match status" value="1"/>
</dbReference>
<dbReference type="PANTHER" id="PTHR30511:SF0">
    <property type="entry name" value="ALANINE RACEMASE, CATABOLIC-RELATED"/>
    <property type="match status" value="1"/>
</dbReference>
<dbReference type="GO" id="GO:0005829">
    <property type="term" value="C:cytosol"/>
    <property type="evidence" value="ECO:0007669"/>
    <property type="project" value="TreeGrafter"/>
</dbReference>
<comment type="similarity">
    <text evidence="4">Belongs to the alanine racemase family.</text>
</comment>
<dbReference type="NCBIfam" id="TIGR00492">
    <property type="entry name" value="alr"/>
    <property type="match status" value="1"/>
</dbReference>
<reference evidence="8 9" key="1">
    <citation type="submission" date="2017-09" db="EMBL/GenBank/DDBJ databases">
        <title>Depth-based differentiation of microbial function through sediment-hosted aquifers and enrichment of novel symbionts in the deep terrestrial subsurface.</title>
        <authorList>
            <person name="Probst A.J."/>
            <person name="Ladd B."/>
            <person name="Jarett J.K."/>
            <person name="Geller-Mcgrath D.E."/>
            <person name="Sieber C.M."/>
            <person name="Emerson J.B."/>
            <person name="Anantharaman K."/>
            <person name="Thomas B.C."/>
            <person name="Malmstrom R."/>
            <person name="Stieglmeier M."/>
            <person name="Klingl A."/>
            <person name="Woyke T."/>
            <person name="Ryan C.M."/>
            <person name="Banfield J.F."/>
        </authorList>
    </citation>
    <scope>NUCLEOTIDE SEQUENCE [LARGE SCALE GENOMIC DNA]</scope>
    <source>
        <strain evidence="8">CG10_big_fil_rev_8_21_14_0_10_36_16</strain>
    </source>
</reference>
<dbReference type="InterPro" id="IPR009006">
    <property type="entry name" value="Ala_racemase/Decarboxylase_C"/>
</dbReference>
<comment type="pathway">
    <text evidence="4">Amino-acid biosynthesis; D-alanine biosynthesis; D-alanine from L-alanine: step 1/1.</text>
</comment>
<feature type="binding site" evidence="4 6">
    <location>
        <position position="125"/>
    </location>
    <ligand>
        <name>substrate</name>
    </ligand>
</feature>
<dbReference type="SUPFAM" id="SSF50621">
    <property type="entry name" value="Alanine racemase C-terminal domain-like"/>
    <property type="match status" value="1"/>
</dbReference>
<dbReference type="Gene3D" id="2.40.37.10">
    <property type="entry name" value="Lyase, Ornithine Decarboxylase, Chain A, domain 1"/>
    <property type="match status" value="1"/>
</dbReference>
<dbReference type="AlphaFoldDB" id="A0A2J0Q6U8"/>
<dbReference type="EMBL" id="PCXQ01000005">
    <property type="protein sequence ID" value="PJE50680.1"/>
    <property type="molecule type" value="Genomic_DNA"/>
</dbReference>
<dbReference type="PROSITE" id="PS00395">
    <property type="entry name" value="ALANINE_RACEMASE"/>
    <property type="match status" value="1"/>
</dbReference>
<proteinExistence type="inferred from homology"/>
<dbReference type="EC" id="5.1.1.1" evidence="4"/>
<evidence type="ECO:0000313" key="8">
    <source>
        <dbReference type="EMBL" id="PJE50680.1"/>
    </source>
</evidence>
<feature type="binding site" evidence="4 6">
    <location>
        <position position="303"/>
    </location>
    <ligand>
        <name>substrate</name>
    </ligand>
</feature>
<evidence type="ECO:0000256" key="5">
    <source>
        <dbReference type="PIRSR" id="PIRSR600821-50"/>
    </source>
</evidence>
<dbReference type="SMART" id="SM01005">
    <property type="entry name" value="Ala_racemase_C"/>
    <property type="match status" value="1"/>
</dbReference>
<dbReference type="FunFam" id="3.20.20.10:FF:000002">
    <property type="entry name" value="Alanine racemase"/>
    <property type="match status" value="1"/>
</dbReference>
<comment type="catalytic activity">
    <reaction evidence="4">
        <text>L-alanine = D-alanine</text>
        <dbReference type="Rhea" id="RHEA:20249"/>
        <dbReference type="ChEBI" id="CHEBI:57416"/>
        <dbReference type="ChEBI" id="CHEBI:57972"/>
        <dbReference type="EC" id="5.1.1.1"/>
    </reaction>
</comment>
<gene>
    <name evidence="8" type="primary">alr</name>
    <name evidence="8" type="ORF">COV29_03020</name>
</gene>
<comment type="function">
    <text evidence="4">Catalyzes the interconversion of L-alanine and D-alanine. May also act on other amino acids.</text>
</comment>
<keyword evidence="2 4" id="KW-0663">Pyridoxal phosphate</keyword>
<dbReference type="InterPro" id="IPR020622">
    <property type="entry name" value="Ala_racemase_pyridoxalP-BS"/>
</dbReference>
<evidence type="ECO:0000313" key="9">
    <source>
        <dbReference type="Proteomes" id="UP000228496"/>
    </source>
</evidence>
<accession>A0A2J0Q6U8</accession>
<dbReference type="HAMAP" id="MF_01201">
    <property type="entry name" value="Ala_racemase"/>
    <property type="match status" value="1"/>
</dbReference>
<dbReference type="CDD" id="cd00430">
    <property type="entry name" value="PLPDE_III_AR"/>
    <property type="match status" value="1"/>
</dbReference>
<evidence type="ECO:0000256" key="1">
    <source>
        <dbReference type="ARBA" id="ARBA00001933"/>
    </source>
</evidence>
<evidence type="ECO:0000256" key="3">
    <source>
        <dbReference type="ARBA" id="ARBA00023235"/>
    </source>
</evidence>
<comment type="caution">
    <text evidence="8">The sequence shown here is derived from an EMBL/GenBank/DDBJ whole genome shotgun (WGS) entry which is preliminary data.</text>
</comment>
<sequence>MKTWVEISKSALENNVKAVKKLLDRGTRLMAVVKSNAYGHGPATAGLFSKYGIDWLGVDNIDEALDLRKKGIKKPILVLGYTDSKRFKDAFSNNIDLVVYDSGVFKKIKSNIPKLHLKIDTGMSRQGVLVNNLPSFIKKLPLNINFEGILSHFANADEKDRRFPNKQLDEFKKALTVLNKNNINTKIKHISATTGLLTMPEANFDMVRVGIALYGLWPTIEFFEKYKKMNICPALSWKTKIIQVKDIKKDSCVGYGITEKVRKNTTIAVLPIGYYDGYSRALSSLGEVLIGGKRCRVLGRVSMNLTVVDISSAGNVNIDDEVVLVGRQGKENITAEELAEKVGTISYEIVSRINPLLPRVYVP</sequence>
<feature type="modified residue" description="N6-(pyridoxal phosphate)lysine" evidence="4 5">
    <location>
        <position position="34"/>
    </location>
</feature>
<feature type="active site" description="Proton acceptor; specific for L-alanine" evidence="4">
    <location>
        <position position="255"/>
    </location>
</feature>
<dbReference type="InterPro" id="IPR011079">
    <property type="entry name" value="Ala_racemase_C"/>
</dbReference>
<dbReference type="InterPro" id="IPR029066">
    <property type="entry name" value="PLP-binding_barrel"/>
</dbReference>
<dbReference type="GO" id="GO:0030170">
    <property type="term" value="F:pyridoxal phosphate binding"/>
    <property type="evidence" value="ECO:0007669"/>
    <property type="project" value="UniProtKB-UniRule"/>
</dbReference>
<dbReference type="Proteomes" id="UP000228496">
    <property type="component" value="Unassembled WGS sequence"/>
</dbReference>
<protein>
    <recommendedName>
        <fullName evidence="4">Alanine racemase</fullName>
        <ecNumber evidence="4">5.1.1.1</ecNumber>
    </recommendedName>
</protein>
<dbReference type="UniPathway" id="UPA00042">
    <property type="reaction ID" value="UER00497"/>
</dbReference>
<dbReference type="InterPro" id="IPR000821">
    <property type="entry name" value="Ala_racemase"/>
</dbReference>
<comment type="cofactor">
    <cofactor evidence="1 4 5">
        <name>pyridoxal 5'-phosphate</name>
        <dbReference type="ChEBI" id="CHEBI:597326"/>
    </cofactor>
</comment>
<dbReference type="SUPFAM" id="SSF51419">
    <property type="entry name" value="PLP-binding barrel"/>
    <property type="match status" value="1"/>
</dbReference>
<name>A0A2J0Q6U8_9BACT</name>
<feature type="domain" description="Alanine racemase C-terminal" evidence="7">
    <location>
        <begin position="234"/>
        <end position="362"/>
    </location>
</feature>
<dbReference type="PANTHER" id="PTHR30511">
    <property type="entry name" value="ALANINE RACEMASE"/>
    <property type="match status" value="1"/>
</dbReference>